<comment type="caution">
    <text evidence="6">The sequence shown here is derived from an EMBL/GenBank/DDBJ whole genome shotgun (WGS) entry which is preliminary data.</text>
</comment>
<protein>
    <recommendedName>
        <fullName evidence="5">Anti-sigma-K factor RskA N-terminal domain-containing protein</fullName>
    </recommendedName>
</protein>
<keyword evidence="4" id="KW-1133">Transmembrane helix</keyword>
<dbReference type="EMBL" id="JBIRYO010000015">
    <property type="protein sequence ID" value="MFI2476214.1"/>
    <property type="molecule type" value="Genomic_DNA"/>
</dbReference>
<name>A0ABW7X5A8_9NOCA</name>
<keyword evidence="4" id="KW-0812">Transmembrane</keyword>
<evidence type="ECO:0000256" key="2">
    <source>
        <dbReference type="ARBA" id="ARBA00023163"/>
    </source>
</evidence>
<gene>
    <name evidence="6" type="ORF">ACH49W_22780</name>
</gene>
<dbReference type="Gene3D" id="1.10.10.1320">
    <property type="entry name" value="Anti-sigma factor, zinc-finger domain"/>
    <property type="match status" value="1"/>
</dbReference>
<evidence type="ECO:0000313" key="6">
    <source>
        <dbReference type="EMBL" id="MFI2476214.1"/>
    </source>
</evidence>
<evidence type="ECO:0000256" key="3">
    <source>
        <dbReference type="SAM" id="MobiDB-lite"/>
    </source>
</evidence>
<evidence type="ECO:0000256" key="4">
    <source>
        <dbReference type="SAM" id="Phobius"/>
    </source>
</evidence>
<feature type="domain" description="Anti-sigma-K factor RskA N-terminal" evidence="5">
    <location>
        <begin position="14"/>
        <end position="61"/>
    </location>
</feature>
<keyword evidence="1" id="KW-0805">Transcription regulation</keyword>
<evidence type="ECO:0000259" key="5">
    <source>
        <dbReference type="Pfam" id="PF22618"/>
    </source>
</evidence>
<keyword evidence="4" id="KW-0472">Membrane</keyword>
<dbReference type="Pfam" id="PF22618">
    <property type="entry name" value="RskA_N"/>
    <property type="match status" value="1"/>
</dbReference>
<keyword evidence="7" id="KW-1185">Reference proteome</keyword>
<dbReference type="Proteomes" id="UP001611415">
    <property type="component" value="Unassembled WGS sequence"/>
</dbReference>
<feature type="compositionally biased region" description="Pro residues" evidence="3">
    <location>
        <begin position="161"/>
        <end position="171"/>
    </location>
</feature>
<reference evidence="6 7" key="1">
    <citation type="submission" date="2024-10" db="EMBL/GenBank/DDBJ databases">
        <title>The Natural Products Discovery Center: Release of the First 8490 Sequenced Strains for Exploring Actinobacteria Biosynthetic Diversity.</title>
        <authorList>
            <person name="Kalkreuter E."/>
            <person name="Kautsar S.A."/>
            <person name="Yang D."/>
            <person name="Bader C.D."/>
            <person name="Teijaro C.N."/>
            <person name="Fluegel L."/>
            <person name="Davis C.M."/>
            <person name="Simpson J.R."/>
            <person name="Lauterbach L."/>
            <person name="Steele A.D."/>
            <person name="Gui C."/>
            <person name="Meng S."/>
            <person name="Li G."/>
            <person name="Viehrig K."/>
            <person name="Ye F."/>
            <person name="Su P."/>
            <person name="Kiefer A.F."/>
            <person name="Nichols A."/>
            <person name="Cepeda A.J."/>
            <person name="Yan W."/>
            <person name="Fan B."/>
            <person name="Jiang Y."/>
            <person name="Adhikari A."/>
            <person name="Zheng C.-J."/>
            <person name="Schuster L."/>
            <person name="Cowan T.M."/>
            <person name="Smanski M.J."/>
            <person name="Chevrette M.G."/>
            <person name="De Carvalho L.P.S."/>
            <person name="Shen B."/>
        </authorList>
    </citation>
    <scope>NUCLEOTIDE SEQUENCE [LARGE SCALE GENOMIC DNA]</scope>
    <source>
        <strain evidence="6 7">NPDC019275</strain>
    </source>
</reference>
<feature type="region of interest" description="Disordered" evidence="3">
    <location>
        <begin position="145"/>
        <end position="182"/>
    </location>
</feature>
<proteinExistence type="predicted"/>
<evidence type="ECO:0000256" key="1">
    <source>
        <dbReference type="ARBA" id="ARBA00023015"/>
    </source>
</evidence>
<keyword evidence="2" id="KW-0804">Transcription</keyword>
<dbReference type="RefSeq" id="WP_397093550.1">
    <property type="nucleotide sequence ID" value="NZ_JBIRYO010000015.1"/>
</dbReference>
<evidence type="ECO:0000313" key="7">
    <source>
        <dbReference type="Proteomes" id="UP001611415"/>
    </source>
</evidence>
<sequence>MTMTNPPENSQADLLELAYPYAMDAVTEAERRLIERRRAAADRVCAAEFDATVDSVRETLAALSVLDELAPPAELEDRLMRALGQTIEATPARRTRGRSRWDRFIAAMALLIAIAAGVVAVTHRRSRLPGVTGAVQWEPGAEAARRAGRAAGAPGFERRMPPLPPSSPPVTPRGRRWGLPPV</sequence>
<dbReference type="InterPro" id="IPR053877">
    <property type="entry name" value="RskA_N"/>
</dbReference>
<accession>A0ABW7X5A8</accession>
<organism evidence="6 7">
    <name type="scientific">Nocardia xishanensis</name>
    <dbReference type="NCBI Taxonomy" id="238964"/>
    <lineage>
        <taxon>Bacteria</taxon>
        <taxon>Bacillati</taxon>
        <taxon>Actinomycetota</taxon>
        <taxon>Actinomycetes</taxon>
        <taxon>Mycobacteriales</taxon>
        <taxon>Nocardiaceae</taxon>
        <taxon>Nocardia</taxon>
    </lineage>
</organism>
<dbReference type="InterPro" id="IPR041916">
    <property type="entry name" value="Anti_sigma_zinc_sf"/>
</dbReference>
<feature type="transmembrane region" description="Helical" evidence="4">
    <location>
        <begin position="104"/>
        <end position="122"/>
    </location>
</feature>